<dbReference type="Proteomes" id="UP000183898">
    <property type="component" value="Unassembled WGS sequence"/>
</dbReference>
<dbReference type="InterPro" id="IPR000297">
    <property type="entry name" value="PPIase_PpiC"/>
</dbReference>
<evidence type="ECO:0000256" key="8">
    <source>
        <dbReference type="SAM" id="SignalP"/>
    </source>
</evidence>
<dbReference type="PANTHER" id="PTHR47245:SF1">
    <property type="entry name" value="FOLDASE PROTEIN PRSA"/>
    <property type="match status" value="1"/>
</dbReference>
<evidence type="ECO:0000259" key="9">
    <source>
        <dbReference type="PROSITE" id="PS50198"/>
    </source>
</evidence>
<dbReference type="EC" id="5.2.1.8" evidence="3"/>
<dbReference type="SUPFAM" id="SSF54534">
    <property type="entry name" value="FKBP-like"/>
    <property type="match status" value="1"/>
</dbReference>
<accession>A0A1H8F6D8</accession>
<feature type="domain" description="PpiC" evidence="9">
    <location>
        <begin position="135"/>
        <end position="226"/>
    </location>
</feature>
<evidence type="ECO:0000256" key="5">
    <source>
        <dbReference type="ARBA" id="ARBA00023110"/>
    </source>
</evidence>
<dbReference type="AlphaFoldDB" id="A0A1H8F6D8"/>
<keyword evidence="4 8" id="KW-0732">Signal</keyword>
<dbReference type="RefSeq" id="WP_074744959.1">
    <property type="nucleotide sequence ID" value="NZ_FOCT01000003.1"/>
</dbReference>
<dbReference type="PANTHER" id="PTHR47245">
    <property type="entry name" value="PEPTIDYLPROLYL ISOMERASE"/>
    <property type="match status" value="1"/>
</dbReference>
<dbReference type="InterPro" id="IPR050245">
    <property type="entry name" value="PrsA_foldase"/>
</dbReference>
<dbReference type="InterPro" id="IPR027304">
    <property type="entry name" value="Trigger_fact/SurA_dom_sf"/>
</dbReference>
<evidence type="ECO:0000256" key="7">
    <source>
        <dbReference type="PROSITE-ProRule" id="PRU00278"/>
    </source>
</evidence>
<dbReference type="SUPFAM" id="SSF109998">
    <property type="entry name" value="Triger factor/SurA peptide-binding domain-like"/>
    <property type="match status" value="1"/>
</dbReference>
<proteinExistence type="inferred from homology"/>
<keyword evidence="5 7" id="KW-0697">Rotamase</keyword>
<evidence type="ECO:0000256" key="6">
    <source>
        <dbReference type="ARBA" id="ARBA00023235"/>
    </source>
</evidence>
<dbReference type="PROSITE" id="PS50198">
    <property type="entry name" value="PPIC_PPIASE_2"/>
    <property type="match status" value="1"/>
</dbReference>
<organism evidence="10 11">
    <name type="scientific">Nitrosospira multiformis</name>
    <dbReference type="NCBI Taxonomy" id="1231"/>
    <lineage>
        <taxon>Bacteria</taxon>
        <taxon>Pseudomonadati</taxon>
        <taxon>Pseudomonadota</taxon>
        <taxon>Betaproteobacteria</taxon>
        <taxon>Nitrosomonadales</taxon>
        <taxon>Nitrosomonadaceae</taxon>
        <taxon>Nitrosospira</taxon>
    </lineage>
</organism>
<protein>
    <recommendedName>
        <fullName evidence="3">peptidylprolyl isomerase</fullName>
        <ecNumber evidence="3">5.2.1.8</ecNumber>
    </recommendedName>
</protein>
<evidence type="ECO:0000313" key="11">
    <source>
        <dbReference type="Proteomes" id="UP000183898"/>
    </source>
</evidence>
<reference evidence="10 11" key="1">
    <citation type="submission" date="2016-10" db="EMBL/GenBank/DDBJ databases">
        <authorList>
            <person name="de Groot N.N."/>
        </authorList>
    </citation>
    <scope>NUCLEOTIDE SEQUENCE [LARGE SCALE GENOMIC DNA]</scope>
    <source>
        <strain evidence="10 11">Nl18</strain>
    </source>
</reference>
<sequence length="265" mass="29633">MHFMKFTRLAALGISGLIAATAVQAQTGSTMAKVNGTPIPQSRLEFIMKARASQGQPDTPEARKALREDLITEEVIAQEAKKKGLDRDPDFITQLDMARQTAMVRAYQIDYIKNHPVSDEELHKEYETVKTQMGDKEYKAHHILVATEEEAKDIIAKLKKGAKFDKLAGEKSLDTGSKSKGGELDWSPAASYVQPFAEALTKLHKGQLTDQPVKTPFGWHVIRLDDVRPLKIPPFEEIKQNLAQRVLQRQFAASVNDLRSKAKVE</sequence>
<dbReference type="GO" id="GO:0003755">
    <property type="term" value="F:peptidyl-prolyl cis-trans isomerase activity"/>
    <property type="evidence" value="ECO:0007669"/>
    <property type="project" value="UniProtKB-KW"/>
</dbReference>
<dbReference type="InterPro" id="IPR046357">
    <property type="entry name" value="PPIase_dom_sf"/>
</dbReference>
<feature type="chain" id="PRO_5010289345" description="peptidylprolyl isomerase" evidence="8">
    <location>
        <begin position="26"/>
        <end position="265"/>
    </location>
</feature>
<gene>
    <name evidence="10" type="ORF">SAMN05216404_103232</name>
</gene>
<evidence type="ECO:0000313" key="10">
    <source>
        <dbReference type="EMBL" id="SEN26717.1"/>
    </source>
</evidence>
<keyword evidence="6 7" id="KW-0413">Isomerase</keyword>
<dbReference type="EMBL" id="FOCT01000003">
    <property type="protein sequence ID" value="SEN26717.1"/>
    <property type="molecule type" value="Genomic_DNA"/>
</dbReference>
<dbReference type="Gene3D" id="1.10.8.1040">
    <property type="match status" value="1"/>
</dbReference>
<comment type="catalytic activity">
    <reaction evidence="1">
        <text>[protein]-peptidylproline (omega=180) = [protein]-peptidylproline (omega=0)</text>
        <dbReference type="Rhea" id="RHEA:16237"/>
        <dbReference type="Rhea" id="RHEA-COMP:10747"/>
        <dbReference type="Rhea" id="RHEA-COMP:10748"/>
        <dbReference type="ChEBI" id="CHEBI:83833"/>
        <dbReference type="ChEBI" id="CHEBI:83834"/>
        <dbReference type="EC" id="5.2.1.8"/>
    </reaction>
</comment>
<evidence type="ECO:0000256" key="2">
    <source>
        <dbReference type="ARBA" id="ARBA00007656"/>
    </source>
</evidence>
<dbReference type="Gene3D" id="3.10.50.40">
    <property type="match status" value="1"/>
</dbReference>
<evidence type="ECO:0000256" key="3">
    <source>
        <dbReference type="ARBA" id="ARBA00013194"/>
    </source>
</evidence>
<evidence type="ECO:0000256" key="4">
    <source>
        <dbReference type="ARBA" id="ARBA00022729"/>
    </source>
</evidence>
<evidence type="ECO:0000256" key="1">
    <source>
        <dbReference type="ARBA" id="ARBA00000971"/>
    </source>
</evidence>
<comment type="similarity">
    <text evidence="2">Belongs to the PpiC/parvulin rotamase family.</text>
</comment>
<feature type="signal peptide" evidence="8">
    <location>
        <begin position="1"/>
        <end position="25"/>
    </location>
</feature>
<name>A0A1H8F6D8_9PROT</name>
<dbReference type="Pfam" id="PF13145">
    <property type="entry name" value="Rotamase_2"/>
    <property type="match status" value="1"/>
</dbReference>